<protein>
    <recommendedName>
        <fullName evidence="3">HTH iclR-type domain-containing protein</fullName>
    </recommendedName>
</protein>
<dbReference type="InterPro" id="IPR036390">
    <property type="entry name" value="WH_DNA-bd_sf"/>
</dbReference>
<dbReference type="Gene3D" id="1.10.10.10">
    <property type="entry name" value="Winged helix-like DNA-binding domain superfamily/Winged helix DNA-binding domain"/>
    <property type="match status" value="1"/>
</dbReference>
<dbReference type="InterPro" id="IPR036388">
    <property type="entry name" value="WH-like_DNA-bd_sf"/>
</dbReference>
<dbReference type="InterPro" id="IPR005471">
    <property type="entry name" value="Tscrpt_reg_IclR_N"/>
</dbReference>
<feature type="domain" description="HTH iclR-type" evidence="3">
    <location>
        <begin position="10"/>
        <end position="59"/>
    </location>
</feature>
<name>A0ABN1ALM9_9ACTN</name>
<evidence type="ECO:0000313" key="4">
    <source>
        <dbReference type="EMBL" id="GAA0479553.1"/>
    </source>
</evidence>
<dbReference type="Proteomes" id="UP001499895">
    <property type="component" value="Unassembled WGS sequence"/>
</dbReference>
<evidence type="ECO:0000256" key="1">
    <source>
        <dbReference type="ARBA" id="ARBA00023015"/>
    </source>
</evidence>
<dbReference type="PANTHER" id="PTHR30136:SF24">
    <property type="entry name" value="HTH-TYPE TRANSCRIPTIONAL REPRESSOR ALLR"/>
    <property type="match status" value="1"/>
</dbReference>
<dbReference type="SUPFAM" id="SSF46785">
    <property type="entry name" value="Winged helix' DNA-binding domain"/>
    <property type="match status" value="1"/>
</dbReference>
<dbReference type="InterPro" id="IPR050707">
    <property type="entry name" value="HTH_MetabolicPath_Reg"/>
</dbReference>
<sequence>MNRSPAFVCRTAAVLRQLAEHPDEGITVRHLTTVLHLPTRTTRTLLGGLREEGLVRRDPGTDVFHLAGPLRSARADRGPLPDCNALRSAAMPWADTLAARSGMSVQLAVAHPEGVQIVHHVFRPDNSPQRLATGEIRPATSALARALDAPCDGRCVYAADTGEPGTGSLATAVTCPGPVSYAAALSLTGPAHALDPAGGAAAARATELLRDAARAITSALETAPAR</sequence>
<dbReference type="RefSeq" id="WP_344094057.1">
    <property type="nucleotide sequence ID" value="NZ_BAAAHB010000062.1"/>
</dbReference>
<dbReference type="SUPFAM" id="SSF55781">
    <property type="entry name" value="GAF domain-like"/>
    <property type="match status" value="1"/>
</dbReference>
<dbReference type="PANTHER" id="PTHR30136">
    <property type="entry name" value="HELIX-TURN-HELIX TRANSCRIPTIONAL REGULATOR, ICLR FAMILY"/>
    <property type="match status" value="1"/>
</dbReference>
<dbReference type="InterPro" id="IPR029016">
    <property type="entry name" value="GAF-like_dom_sf"/>
</dbReference>
<proteinExistence type="predicted"/>
<keyword evidence="5" id="KW-1185">Reference proteome</keyword>
<evidence type="ECO:0000259" key="3">
    <source>
        <dbReference type="Pfam" id="PF09339"/>
    </source>
</evidence>
<comment type="caution">
    <text evidence="4">The sequence shown here is derived from an EMBL/GenBank/DDBJ whole genome shotgun (WGS) entry which is preliminary data.</text>
</comment>
<keyword evidence="1" id="KW-0805">Transcription regulation</keyword>
<keyword evidence="2" id="KW-0804">Transcription</keyword>
<organism evidence="4 5">
    <name type="scientific">Streptomyces stramineus</name>
    <dbReference type="NCBI Taxonomy" id="173861"/>
    <lineage>
        <taxon>Bacteria</taxon>
        <taxon>Bacillati</taxon>
        <taxon>Actinomycetota</taxon>
        <taxon>Actinomycetes</taxon>
        <taxon>Kitasatosporales</taxon>
        <taxon>Streptomycetaceae</taxon>
        <taxon>Streptomyces</taxon>
    </lineage>
</organism>
<reference evidence="4 5" key="1">
    <citation type="journal article" date="2019" name="Int. J. Syst. Evol. Microbiol.">
        <title>The Global Catalogue of Microorganisms (GCM) 10K type strain sequencing project: providing services to taxonomists for standard genome sequencing and annotation.</title>
        <authorList>
            <consortium name="The Broad Institute Genomics Platform"/>
            <consortium name="The Broad Institute Genome Sequencing Center for Infectious Disease"/>
            <person name="Wu L."/>
            <person name="Ma J."/>
        </authorList>
    </citation>
    <scope>NUCLEOTIDE SEQUENCE [LARGE SCALE GENOMIC DNA]</scope>
    <source>
        <strain evidence="4 5">JCM 10649</strain>
    </source>
</reference>
<gene>
    <name evidence="4" type="ORF">GCM10009544_46900</name>
</gene>
<evidence type="ECO:0000313" key="5">
    <source>
        <dbReference type="Proteomes" id="UP001499895"/>
    </source>
</evidence>
<dbReference type="Gene3D" id="3.30.450.40">
    <property type="match status" value="1"/>
</dbReference>
<evidence type="ECO:0000256" key="2">
    <source>
        <dbReference type="ARBA" id="ARBA00023163"/>
    </source>
</evidence>
<dbReference type="EMBL" id="BAAAHB010000062">
    <property type="protein sequence ID" value="GAA0479553.1"/>
    <property type="molecule type" value="Genomic_DNA"/>
</dbReference>
<dbReference type="Pfam" id="PF09339">
    <property type="entry name" value="HTH_IclR"/>
    <property type="match status" value="1"/>
</dbReference>
<accession>A0ABN1ALM9</accession>